<dbReference type="WBParaSite" id="PSAMB.scaffold12size138133.g209.t1">
    <property type="protein sequence ID" value="PSAMB.scaffold12size138133.g209.t1"/>
    <property type="gene ID" value="PSAMB.scaffold12size138133.g209"/>
</dbReference>
<keyword evidence="2" id="KW-1185">Reference proteome</keyword>
<dbReference type="Proteomes" id="UP000887566">
    <property type="component" value="Unplaced"/>
</dbReference>
<reference evidence="3" key="1">
    <citation type="submission" date="2022-11" db="UniProtKB">
        <authorList>
            <consortium name="WormBaseParasite"/>
        </authorList>
    </citation>
    <scope>IDENTIFICATION</scope>
</reference>
<name>A0A914UWK5_9BILA</name>
<feature type="compositionally biased region" description="Basic and acidic residues" evidence="1">
    <location>
        <begin position="78"/>
        <end position="87"/>
    </location>
</feature>
<evidence type="ECO:0000256" key="1">
    <source>
        <dbReference type="SAM" id="MobiDB-lite"/>
    </source>
</evidence>
<protein>
    <submittedName>
        <fullName evidence="3">Uncharacterized protein</fullName>
    </submittedName>
</protein>
<accession>A0A914UWK5</accession>
<organism evidence="2 3">
    <name type="scientific">Plectus sambesii</name>
    <dbReference type="NCBI Taxonomy" id="2011161"/>
    <lineage>
        <taxon>Eukaryota</taxon>
        <taxon>Metazoa</taxon>
        <taxon>Ecdysozoa</taxon>
        <taxon>Nematoda</taxon>
        <taxon>Chromadorea</taxon>
        <taxon>Plectida</taxon>
        <taxon>Plectina</taxon>
        <taxon>Plectoidea</taxon>
        <taxon>Plectidae</taxon>
        <taxon>Plectus</taxon>
    </lineage>
</organism>
<dbReference type="AlphaFoldDB" id="A0A914UWK5"/>
<evidence type="ECO:0000313" key="3">
    <source>
        <dbReference type="WBParaSite" id="PSAMB.scaffold12size138133.g209.t1"/>
    </source>
</evidence>
<sequence>MGLLCARSTRTAFAQWPVLKCVPSLSWEMRSPVGYTANQRDESVASARKGAEGDQPISSHVSPKNDDSSRKGASLGDNRTDTGVKKDDVIKNRQQEARTCAVPCQCVCGSDRKRRGMGALRNGGLGGIHNRPTREWPARFVPSHHLRRSAKSLSRAKPAILYVSPSRTCVAMTFREVLQLKYHYVLGADPTR</sequence>
<evidence type="ECO:0000313" key="2">
    <source>
        <dbReference type="Proteomes" id="UP000887566"/>
    </source>
</evidence>
<feature type="region of interest" description="Disordered" evidence="1">
    <location>
        <begin position="38"/>
        <end position="87"/>
    </location>
</feature>
<proteinExistence type="predicted"/>